<dbReference type="InterPro" id="IPR002303">
    <property type="entry name" value="Valyl-tRNA_ligase"/>
</dbReference>
<dbReference type="AlphaFoldDB" id="A0A5B0S2X4"/>
<dbReference type="Pfam" id="PF00133">
    <property type="entry name" value="tRNA-synt_1"/>
    <property type="match status" value="1"/>
</dbReference>
<keyword evidence="6" id="KW-0648">Protein biosynthesis</keyword>
<dbReference type="PROSITE" id="PS00178">
    <property type="entry name" value="AA_TRNA_LIGASE_I"/>
    <property type="match status" value="1"/>
</dbReference>
<organism evidence="11 12">
    <name type="scientific">Puccinia graminis f. sp. tritici</name>
    <dbReference type="NCBI Taxonomy" id="56615"/>
    <lineage>
        <taxon>Eukaryota</taxon>
        <taxon>Fungi</taxon>
        <taxon>Dikarya</taxon>
        <taxon>Basidiomycota</taxon>
        <taxon>Pucciniomycotina</taxon>
        <taxon>Pucciniomycetes</taxon>
        <taxon>Pucciniales</taxon>
        <taxon>Pucciniaceae</taxon>
        <taxon>Puccinia</taxon>
    </lineage>
</organism>
<evidence type="ECO:0000256" key="8">
    <source>
        <dbReference type="ARBA" id="ARBA00029936"/>
    </source>
</evidence>
<evidence type="ECO:0000256" key="1">
    <source>
        <dbReference type="ARBA" id="ARBA00005594"/>
    </source>
</evidence>
<evidence type="ECO:0000256" key="4">
    <source>
        <dbReference type="ARBA" id="ARBA00022741"/>
    </source>
</evidence>
<protein>
    <recommendedName>
        <fullName evidence="2">valine--tRNA ligase</fullName>
        <ecNumber evidence="2">6.1.1.9</ecNumber>
    </recommendedName>
    <alternativeName>
        <fullName evidence="8">Valyl-tRNA synthetase</fullName>
    </alternativeName>
</protein>
<comment type="similarity">
    <text evidence="1">Belongs to the class-I aminoacyl-tRNA synthetase family.</text>
</comment>
<keyword evidence="3" id="KW-0436">Ligase</keyword>
<evidence type="ECO:0000313" key="11">
    <source>
        <dbReference type="EMBL" id="KAA1132300.1"/>
    </source>
</evidence>
<dbReference type="GO" id="GO:0005524">
    <property type="term" value="F:ATP binding"/>
    <property type="evidence" value="ECO:0007669"/>
    <property type="project" value="UniProtKB-KW"/>
</dbReference>
<evidence type="ECO:0000256" key="7">
    <source>
        <dbReference type="ARBA" id="ARBA00023146"/>
    </source>
</evidence>
<evidence type="ECO:0000256" key="5">
    <source>
        <dbReference type="ARBA" id="ARBA00022840"/>
    </source>
</evidence>
<gene>
    <name evidence="11" type="ORF">PGTUg99_000451</name>
</gene>
<evidence type="ECO:0000256" key="9">
    <source>
        <dbReference type="SAM" id="MobiDB-lite"/>
    </source>
</evidence>
<evidence type="ECO:0000259" key="10">
    <source>
        <dbReference type="Pfam" id="PF00133"/>
    </source>
</evidence>
<name>A0A5B0S2X4_PUCGR</name>
<comment type="caution">
    <text evidence="11">The sequence shown here is derived from an EMBL/GenBank/DDBJ whole genome shotgun (WGS) entry which is preliminary data.</text>
</comment>
<keyword evidence="4" id="KW-0547">Nucleotide-binding</keyword>
<keyword evidence="7" id="KW-0030">Aminoacyl-tRNA synthetase</keyword>
<feature type="domain" description="Aminoacyl-tRNA synthetase class Ia" evidence="10">
    <location>
        <begin position="129"/>
        <end position="268"/>
    </location>
</feature>
<dbReference type="PANTHER" id="PTHR11946">
    <property type="entry name" value="VALYL-TRNA SYNTHETASES"/>
    <property type="match status" value="1"/>
</dbReference>
<reference evidence="11 12" key="1">
    <citation type="submission" date="2019-05" db="EMBL/GenBank/DDBJ databases">
        <title>Emergence of the Ug99 lineage of the wheat stem rust pathogen through somatic hybridization.</title>
        <authorList>
            <person name="Li F."/>
            <person name="Upadhyaya N.M."/>
            <person name="Sperschneider J."/>
            <person name="Matny O."/>
            <person name="Nguyen-Phuc H."/>
            <person name="Mago R."/>
            <person name="Raley C."/>
            <person name="Miller M.E."/>
            <person name="Silverstein K.A.T."/>
            <person name="Henningsen E."/>
            <person name="Hirsch C.D."/>
            <person name="Visser B."/>
            <person name="Pretorius Z.A."/>
            <person name="Steffenson B.J."/>
            <person name="Schwessinger B."/>
            <person name="Dodds P.N."/>
            <person name="Figueroa M."/>
        </authorList>
    </citation>
    <scope>NUCLEOTIDE SEQUENCE [LARGE SCALE GENOMIC DNA]</scope>
    <source>
        <strain evidence="11 12">Ug99</strain>
    </source>
</reference>
<dbReference type="EMBL" id="VDEP01000084">
    <property type="protein sequence ID" value="KAA1132300.1"/>
    <property type="molecule type" value="Genomic_DNA"/>
</dbReference>
<dbReference type="Proteomes" id="UP000325313">
    <property type="component" value="Unassembled WGS sequence"/>
</dbReference>
<feature type="region of interest" description="Disordered" evidence="9">
    <location>
        <begin position="28"/>
        <end position="90"/>
    </location>
</feature>
<evidence type="ECO:0000256" key="6">
    <source>
        <dbReference type="ARBA" id="ARBA00022917"/>
    </source>
</evidence>
<dbReference type="InterPro" id="IPR014729">
    <property type="entry name" value="Rossmann-like_a/b/a_fold"/>
</dbReference>
<evidence type="ECO:0000313" key="12">
    <source>
        <dbReference type="Proteomes" id="UP000325313"/>
    </source>
</evidence>
<sequence>MFRRPTNHRAFIHSAFRPPLQLRQIRNMTPDHEPNETPAAAPQEEISKSALKRAAKEAQRAALRAAKGVRQTPEANKAGSGSRAAAKKEKAETKVIEPIFVNNVPEGDKKDMSEPMASGYHPPAVESAWYSWWVKSGFFEPEFGPDGKILPAGVFVVPAPPPNVTGSLHIGHALTIAIQDTLVRWNRMLGKTVLFNPGFDHAGISTQSVVEKRLFKATGQTRHDLGREKFLETVFSWKDDYQARITNQLNRLGASYDWGRARFTMDPVNQQIKFQTQPDFLTYPKRLAPLMISNYPKLLSKHLFGLHDEGVIYRSNRLVNWCVRCKHCSFK</sequence>
<proteinExistence type="inferred from homology"/>
<evidence type="ECO:0000256" key="2">
    <source>
        <dbReference type="ARBA" id="ARBA00013169"/>
    </source>
</evidence>
<evidence type="ECO:0000256" key="3">
    <source>
        <dbReference type="ARBA" id="ARBA00022598"/>
    </source>
</evidence>
<dbReference type="InterPro" id="IPR002300">
    <property type="entry name" value="aa-tRNA-synth_Ia"/>
</dbReference>
<dbReference type="GO" id="GO:0005829">
    <property type="term" value="C:cytosol"/>
    <property type="evidence" value="ECO:0007669"/>
    <property type="project" value="TreeGrafter"/>
</dbReference>
<dbReference type="InterPro" id="IPR001412">
    <property type="entry name" value="aa-tRNA-synth_I_CS"/>
</dbReference>
<dbReference type="GO" id="GO:0006438">
    <property type="term" value="P:valyl-tRNA aminoacylation"/>
    <property type="evidence" value="ECO:0007669"/>
    <property type="project" value="InterPro"/>
</dbReference>
<dbReference type="SUPFAM" id="SSF52374">
    <property type="entry name" value="Nucleotidylyl transferase"/>
    <property type="match status" value="1"/>
</dbReference>
<keyword evidence="5" id="KW-0067">ATP-binding</keyword>
<dbReference type="Gene3D" id="3.40.50.620">
    <property type="entry name" value="HUPs"/>
    <property type="match status" value="1"/>
</dbReference>
<dbReference type="EC" id="6.1.1.9" evidence="2"/>
<dbReference type="PANTHER" id="PTHR11946:SF109">
    <property type="entry name" value="VALINE--TRNA LIGASE"/>
    <property type="match status" value="1"/>
</dbReference>
<dbReference type="GO" id="GO:0004832">
    <property type="term" value="F:valine-tRNA ligase activity"/>
    <property type="evidence" value="ECO:0007669"/>
    <property type="project" value="UniProtKB-EC"/>
</dbReference>
<accession>A0A5B0S2X4</accession>